<feature type="compositionally biased region" description="Gly residues" evidence="1">
    <location>
        <begin position="1440"/>
        <end position="1451"/>
    </location>
</feature>
<protein>
    <recommendedName>
        <fullName evidence="3">LTD domain-containing protein</fullName>
    </recommendedName>
</protein>
<proteinExistence type="predicted"/>
<accession>A0ABQ3GLM7</accession>
<feature type="chain" id="PRO_5045709039" description="LTD domain-containing protein" evidence="2">
    <location>
        <begin position="40"/>
        <end position="1460"/>
    </location>
</feature>
<dbReference type="SUPFAM" id="SSF74853">
    <property type="entry name" value="Lamin A/C globular tail domain"/>
    <property type="match status" value="1"/>
</dbReference>
<dbReference type="RefSeq" id="WP_189351556.1">
    <property type="nucleotide sequence ID" value="NZ_BMXK01000021.1"/>
</dbReference>
<dbReference type="Pfam" id="PF00932">
    <property type="entry name" value="LTD"/>
    <property type="match status" value="1"/>
</dbReference>
<comment type="caution">
    <text evidence="4">The sequence shown here is derived from an EMBL/GenBank/DDBJ whole genome shotgun (WGS) entry which is preliminary data.</text>
</comment>
<dbReference type="EMBL" id="BMXK01000021">
    <property type="protein sequence ID" value="GHD13794.1"/>
    <property type="molecule type" value="Genomic_DNA"/>
</dbReference>
<feature type="region of interest" description="Disordered" evidence="1">
    <location>
        <begin position="532"/>
        <end position="552"/>
    </location>
</feature>
<dbReference type="InterPro" id="IPR029052">
    <property type="entry name" value="Metallo-depent_PP-like"/>
</dbReference>
<gene>
    <name evidence="4" type="ORF">GCM10008096_30370</name>
</gene>
<dbReference type="PIRSF" id="PIRSF036444">
    <property type="entry name" value="Pesterase_YvnB"/>
    <property type="match status" value="1"/>
</dbReference>
<feature type="compositionally biased region" description="Polar residues" evidence="1">
    <location>
        <begin position="848"/>
        <end position="857"/>
    </location>
</feature>
<feature type="region of interest" description="Disordered" evidence="1">
    <location>
        <begin position="1421"/>
        <end position="1460"/>
    </location>
</feature>
<keyword evidence="2" id="KW-0732">Signal</keyword>
<dbReference type="Gene3D" id="2.60.40.10">
    <property type="entry name" value="Immunoglobulins"/>
    <property type="match status" value="1"/>
</dbReference>
<dbReference type="PROSITE" id="PS51841">
    <property type="entry name" value="LTD"/>
    <property type="match status" value="1"/>
</dbReference>
<evidence type="ECO:0000313" key="5">
    <source>
        <dbReference type="Proteomes" id="UP000642819"/>
    </source>
</evidence>
<feature type="compositionally biased region" description="Polar residues" evidence="1">
    <location>
        <begin position="866"/>
        <end position="877"/>
    </location>
</feature>
<dbReference type="SUPFAM" id="SSF56300">
    <property type="entry name" value="Metallo-dependent phosphatases"/>
    <property type="match status" value="1"/>
</dbReference>
<evidence type="ECO:0000313" key="4">
    <source>
        <dbReference type="EMBL" id="GHD13794.1"/>
    </source>
</evidence>
<evidence type="ECO:0000256" key="1">
    <source>
        <dbReference type="SAM" id="MobiDB-lite"/>
    </source>
</evidence>
<feature type="domain" description="LTD" evidence="3">
    <location>
        <begin position="249"/>
        <end position="412"/>
    </location>
</feature>
<dbReference type="Proteomes" id="UP000642819">
    <property type="component" value="Unassembled WGS sequence"/>
</dbReference>
<dbReference type="Pfam" id="PF00149">
    <property type="entry name" value="Metallophos"/>
    <property type="match status" value="1"/>
</dbReference>
<dbReference type="InterPro" id="IPR004843">
    <property type="entry name" value="Calcineurin-like_PHP"/>
</dbReference>
<dbReference type="Gene3D" id="3.60.21.10">
    <property type="match status" value="1"/>
</dbReference>
<feature type="signal peptide" evidence="2">
    <location>
        <begin position="1"/>
        <end position="39"/>
    </location>
</feature>
<dbReference type="PANTHER" id="PTHR43143">
    <property type="entry name" value="METALLOPHOSPHOESTERASE, CALCINEURIN SUPERFAMILY"/>
    <property type="match status" value="1"/>
</dbReference>
<reference evidence="5" key="1">
    <citation type="journal article" date="2019" name="Int. J. Syst. Evol. Microbiol.">
        <title>The Global Catalogue of Microorganisms (GCM) 10K type strain sequencing project: providing services to taxonomists for standard genome sequencing and annotation.</title>
        <authorList>
            <consortium name="The Broad Institute Genomics Platform"/>
            <consortium name="The Broad Institute Genome Sequencing Center for Infectious Disease"/>
            <person name="Wu L."/>
            <person name="Ma J."/>
        </authorList>
    </citation>
    <scope>NUCLEOTIDE SEQUENCE [LARGE SCALE GENOMIC DNA]</scope>
    <source>
        <strain evidence="5">KCTC 19466</strain>
    </source>
</reference>
<dbReference type="PANTHER" id="PTHR43143:SF5">
    <property type="entry name" value="SECRETED PROTEIN"/>
    <property type="match status" value="1"/>
</dbReference>
<feature type="compositionally biased region" description="Basic and acidic residues" evidence="1">
    <location>
        <begin position="1421"/>
        <end position="1430"/>
    </location>
</feature>
<name>A0ABQ3GLM7_9MICC</name>
<keyword evidence="5" id="KW-1185">Reference proteome</keyword>
<evidence type="ECO:0000259" key="3">
    <source>
        <dbReference type="PROSITE" id="PS51841"/>
    </source>
</evidence>
<dbReference type="InterPro" id="IPR036415">
    <property type="entry name" value="Lamin_tail_dom_sf"/>
</dbReference>
<organism evidence="4 5">
    <name type="scientific">Zhihengliuella salsuginis</name>
    <dbReference type="NCBI Taxonomy" id="578222"/>
    <lineage>
        <taxon>Bacteria</taxon>
        <taxon>Bacillati</taxon>
        <taxon>Actinomycetota</taxon>
        <taxon>Actinomycetes</taxon>
        <taxon>Micrococcales</taxon>
        <taxon>Micrococcaceae</taxon>
        <taxon>Zhihengliuella</taxon>
    </lineage>
</organism>
<dbReference type="InterPro" id="IPR013783">
    <property type="entry name" value="Ig-like_fold"/>
</dbReference>
<dbReference type="InterPro" id="IPR001322">
    <property type="entry name" value="Lamin_tail_dom"/>
</dbReference>
<feature type="region of interest" description="Disordered" evidence="1">
    <location>
        <begin position="220"/>
        <end position="253"/>
    </location>
</feature>
<dbReference type="InterPro" id="IPR011401">
    <property type="entry name" value="Pesterase_YvnB"/>
</dbReference>
<sequence length="1460" mass="155088">MTDADHTGRATAVRTTSRPLAGLTAAALAAGLAAGLVGAAPAAATTTDSTTTAQQPAVFVSEILANNSGADYLEYFEVTNTTDAAIDLAAEGISFAYTYTDGPIADGDNPLAIVEDDAVTEKNVVLAPGEAHVFWLSTNETSQATTVDEFKAATGAADTTRVSRVIGQGAFANAGDRGIRVDDPSGVLNWSYYPAGSMADDLGVDFRVPAETGAAAGVLGTQAPMTPGTVTEDALTPAEPEPEGPGDVSGLEPDPSVVAAPLQITELLPDSTNVDGADGYEFIEVYNASAEPVDFSDYALTYLYPADFETNNNEAAWPVTPSDVTIDAGDTMVVWVKNGKNDHLTDADFNAHFGAELTSGVDLVEVYQGGMANGSARGVALRTSTGHGVNRAYYNMTEADDTAADQGIRYTGSEDVALQNLLDARPASPGRVQTDQVPGGLMVPDEDTAAPAVTDNTVETIDPAEDFVVDLAITDDVQVKTVTLNLHNDVDTDPIRLNMLATGADRYTYAVASADLTGKGWYEYTVTVSDGTRQTTTEPRRTPVDGASTDPVRLNVEDGQFVGGTTTVSAAGEEYPSPIQLSIDGNDVATRASLESEPYFVFEVSQTDYYFRNGVRIGDDTLHIFLEGTYGDTETMAVPVGLEYIEQGQDLTVGVWAGTKAGPWIDEAENNDDFVISGMRLILPDGRTLRPAGYEDPREQIKMGDSTGKHDFYDSTFTLPDDAFAALAHDWDTTGYDDGAHQIAATDGSVPDGSVSAEAGVLVDNTAPAIEPSLADGETYQGEIVLDAEVTDAGSGVADTVLTLDGEVIEPGTTASSVELEAGEHTLSVTATDEIGNSAERTVTFTTPVEAPSSSELSPADGATVSGETELSATVTDPSRDALDVSFLRGHRFDLADGEVDATAGTTDSSDAVERSGEAVDAAALATEAGLAPVTTTDALPFYQFEVPVPADAGEGATARLNWAGEAEAGAELILYALSADGTGWTEVTRTIAEAGAGEAAAAVELSGSVDVAAHAADGTITALVQHTEGYAGADHTTRESAVEKNHPEDTDRSEYDFSIAWESDTQYYHQTPEYFEHQQAIHDYVLDQREEQNIQYLIHTGDIVNNWDQQYQWDAADPEYQRLDDAGMPYGVLAGNHDVGGILADYGAYSTYFGEDRYASNPWYGESHQDNRGHYDLITAGGIDFLMLYMGWDPQQEQIDWMNEVLAKYPERVAVINLHEFMLTTGGLGPIPQQILDEVVEPNPNVRVVTSGHYHDAFKREFEYDDDGDGVMDRTATAMLFDYQGLEEGGLGYLRMLQFDNSGEQMRVRTFSPSLHEYNSEDESLMGPAEDPYQYQDFTLGYAQLGIEVTEKSLVTTGFTAEILTGAELGAVSDVASGDTVSVTVDVDEQAGDAGTLGWYVRAADEHGGVDESAVREVVVTERPGDGDGRGGPPSERPGNGGDNGKGKGGNWSWLPWNR</sequence>
<feature type="region of interest" description="Disordered" evidence="1">
    <location>
        <begin position="848"/>
        <end position="877"/>
    </location>
</feature>
<dbReference type="InterPro" id="IPR051918">
    <property type="entry name" value="STPP_CPPED1"/>
</dbReference>
<feature type="compositionally biased region" description="Basic and acidic residues" evidence="1">
    <location>
        <begin position="1036"/>
        <end position="1052"/>
    </location>
</feature>
<feature type="region of interest" description="Disordered" evidence="1">
    <location>
        <begin position="1032"/>
        <end position="1052"/>
    </location>
</feature>
<evidence type="ECO:0000256" key="2">
    <source>
        <dbReference type="SAM" id="SignalP"/>
    </source>
</evidence>